<evidence type="ECO:0000256" key="3">
    <source>
        <dbReference type="ARBA" id="ARBA00023125"/>
    </source>
</evidence>
<accession>A0A3A8AWZ0</accession>
<comment type="similarity">
    <text evidence="1">Belongs to the LysR transcriptional regulatory family.</text>
</comment>
<dbReference type="GO" id="GO:0003700">
    <property type="term" value="F:DNA-binding transcription factor activity"/>
    <property type="evidence" value="ECO:0007669"/>
    <property type="project" value="InterPro"/>
</dbReference>
<dbReference type="GO" id="GO:0043565">
    <property type="term" value="F:sequence-specific DNA binding"/>
    <property type="evidence" value="ECO:0007669"/>
    <property type="project" value="TreeGrafter"/>
</dbReference>
<dbReference type="SUPFAM" id="SSF46785">
    <property type="entry name" value="Winged helix' DNA-binding domain"/>
    <property type="match status" value="1"/>
</dbReference>
<evidence type="ECO:0000313" key="6">
    <source>
        <dbReference type="EMBL" id="RKF16287.1"/>
    </source>
</evidence>
<dbReference type="InterPro" id="IPR000847">
    <property type="entry name" value="LysR_HTH_N"/>
</dbReference>
<dbReference type="EMBL" id="RAPE01000001">
    <property type="protein sequence ID" value="RKF16287.1"/>
    <property type="molecule type" value="Genomic_DNA"/>
</dbReference>
<dbReference type="Pfam" id="PF00126">
    <property type="entry name" value="HTH_1"/>
    <property type="match status" value="1"/>
</dbReference>
<dbReference type="InterPro" id="IPR058163">
    <property type="entry name" value="LysR-type_TF_proteobact-type"/>
</dbReference>
<evidence type="ECO:0000256" key="2">
    <source>
        <dbReference type="ARBA" id="ARBA00023015"/>
    </source>
</evidence>
<dbReference type="SUPFAM" id="SSF53850">
    <property type="entry name" value="Periplasmic binding protein-like II"/>
    <property type="match status" value="1"/>
</dbReference>
<dbReference type="InterPro" id="IPR036388">
    <property type="entry name" value="WH-like_DNA-bd_sf"/>
</dbReference>
<sequence>MSTRLPPFKSLEAFEAAGRLGSYKAAAAELNVTPSAISHRISALEKALGETFFAPQGRGTTLTQAGRTYLGAVQRMFDQLRTATDRLKHKGVAGPLGVQVFSTILRGWLIPRLPRFTERHPEVELNLMTPQNPFDHPFQVRDLSVEYLRAPMSGVVCDLLCEDRIHAVCSPAYAARHGPFNSPADLAEATLIHTMYRPDEWAFWQEVVRAEHGHQGRNMRVSTRNAAIDAAAAGLGFALVHWPVAEGLLRSGALVAPLDVPVETGHSFYLVSTPERAALPRVAAFREWMLSEFARDAAGQGDAAGEKRRV</sequence>
<dbReference type="OrthoDB" id="9804958at2"/>
<dbReference type="AlphaFoldDB" id="A0A3A8AWZ0"/>
<proteinExistence type="inferred from homology"/>
<feature type="domain" description="HTH lysR-type" evidence="5">
    <location>
        <begin position="6"/>
        <end position="63"/>
    </location>
</feature>
<dbReference type="InterPro" id="IPR005119">
    <property type="entry name" value="LysR_subst-bd"/>
</dbReference>
<dbReference type="Pfam" id="PF03466">
    <property type="entry name" value="LysR_substrate"/>
    <property type="match status" value="1"/>
</dbReference>
<dbReference type="RefSeq" id="WP_121163282.1">
    <property type="nucleotide sequence ID" value="NZ_RAPE01000001.1"/>
</dbReference>
<dbReference type="GO" id="GO:0006351">
    <property type="term" value="P:DNA-templated transcription"/>
    <property type="evidence" value="ECO:0007669"/>
    <property type="project" value="TreeGrafter"/>
</dbReference>
<evidence type="ECO:0000259" key="5">
    <source>
        <dbReference type="PROSITE" id="PS50931"/>
    </source>
</evidence>
<evidence type="ECO:0000256" key="4">
    <source>
        <dbReference type="ARBA" id="ARBA00023163"/>
    </source>
</evidence>
<evidence type="ECO:0000256" key="1">
    <source>
        <dbReference type="ARBA" id="ARBA00009437"/>
    </source>
</evidence>
<comment type="caution">
    <text evidence="6">The sequence shown here is derived from an EMBL/GenBank/DDBJ whole genome shotgun (WGS) entry which is preliminary data.</text>
</comment>
<name>A0A3A8AWZ0_9RHOB</name>
<dbReference type="Gene3D" id="3.40.190.10">
    <property type="entry name" value="Periplasmic binding protein-like II"/>
    <property type="match status" value="2"/>
</dbReference>
<keyword evidence="3" id="KW-0238">DNA-binding</keyword>
<reference evidence="6 7" key="1">
    <citation type="submission" date="2018-09" db="EMBL/GenBank/DDBJ databases">
        <title>Roseovarius spongiae sp. nov., isolated from a marine sponge.</title>
        <authorList>
            <person name="Zhuang L."/>
            <person name="Luo L."/>
        </authorList>
    </citation>
    <scope>NUCLEOTIDE SEQUENCE [LARGE SCALE GENOMIC DNA]</scope>
    <source>
        <strain evidence="6 7">HN-E21</strain>
    </source>
</reference>
<keyword evidence="7" id="KW-1185">Reference proteome</keyword>
<gene>
    <name evidence="6" type="ORF">D6850_01620</name>
</gene>
<dbReference type="Proteomes" id="UP000281128">
    <property type="component" value="Unassembled WGS sequence"/>
</dbReference>
<organism evidence="6 7">
    <name type="scientific">Roseovarius spongiae</name>
    <dbReference type="NCBI Taxonomy" id="2320272"/>
    <lineage>
        <taxon>Bacteria</taxon>
        <taxon>Pseudomonadati</taxon>
        <taxon>Pseudomonadota</taxon>
        <taxon>Alphaproteobacteria</taxon>
        <taxon>Rhodobacterales</taxon>
        <taxon>Roseobacteraceae</taxon>
        <taxon>Roseovarius</taxon>
    </lineage>
</organism>
<keyword evidence="2" id="KW-0805">Transcription regulation</keyword>
<evidence type="ECO:0000313" key="7">
    <source>
        <dbReference type="Proteomes" id="UP000281128"/>
    </source>
</evidence>
<dbReference type="PANTHER" id="PTHR30537:SF74">
    <property type="entry name" value="HTH-TYPE TRANSCRIPTIONAL REGULATOR TRPI"/>
    <property type="match status" value="1"/>
</dbReference>
<dbReference type="InterPro" id="IPR036390">
    <property type="entry name" value="WH_DNA-bd_sf"/>
</dbReference>
<dbReference type="Gene3D" id="1.10.10.10">
    <property type="entry name" value="Winged helix-like DNA-binding domain superfamily/Winged helix DNA-binding domain"/>
    <property type="match status" value="1"/>
</dbReference>
<dbReference type="PANTHER" id="PTHR30537">
    <property type="entry name" value="HTH-TYPE TRANSCRIPTIONAL REGULATOR"/>
    <property type="match status" value="1"/>
</dbReference>
<dbReference type="PROSITE" id="PS50931">
    <property type="entry name" value="HTH_LYSR"/>
    <property type="match status" value="1"/>
</dbReference>
<protein>
    <submittedName>
        <fullName evidence="6">LysR family transcriptional regulator</fullName>
    </submittedName>
</protein>
<keyword evidence="4" id="KW-0804">Transcription</keyword>